<gene>
    <name evidence="1" type="ORF">SDC9_65478</name>
</gene>
<dbReference type="EMBL" id="VSSQ01003102">
    <property type="protein sequence ID" value="MPM19060.1"/>
    <property type="molecule type" value="Genomic_DNA"/>
</dbReference>
<dbReference type="AlphaFoldDB" id="A0A644XS38"/>
<evidence type="ECO:0000313" key="1">
    <source>
        <dbReference type="EMBL" id="MPM19060.1"/>
    </source>
</evidence>
<organism evidence="1">
    <name type="scientific">bioreactor metagenome</name>
    <dbReference type="NCBI Taxonomy" id="1076179"/>
    <lineage>
        <taxon>unclassified sequences</taxon>
        <taxon>metagenomes</taxon>
        <taxon>ecological metagenomes</taxon>
    </lineage>
</organism>
<dbReference type="Gene3D" id="3.40.1440.10">
    <property type="entry name" value="GIY-YIG endonuclease"/>
    <property type="match status" value="1"/>
</dbReference>
<name>A0A644XS38_9ZZZZ</name>
<dbReference type="SUPFAM" id="SSF82771">
    <property type="entry name" value="GIY-YIG endonuclease"/>
    <property type="match status" value="1"/>
</dbReference>
<protein>
    <recommendedName>
        <fullName evidence="2">GIY-YIG domain-containing protein</fullName>
    </recommendedName>
</protein>
<accession>A0A644XS38</accession>
<sequence length="119" mass="13780">MDFVKRKELKNAYKEKVAVGGIYRIQCNGNGRAWVKSTTNLAGQQNKFAFSVSTNSCPEPAMRTEWMKYGLHSFSFDVLEVLNKKETQTDREFSEDIQALHKIWLERQRQEGVLHGTDH</sequence>
<comment type="caution">
    <text evidence="1">The sequence shown here is derived from an EMBL/GenBank/DDBJ whole genome shotgun (WGS) entry which is preliminary data.</text>
</comment>
<proteinExistence type="predicted"/>
<dbReference type="InterPro" id="IPR035901">
    <property type="entry name" value="GIY-YIG_endonuc_sf"/>
</dbReference>
<reference evidence="1" key="1">
    <citation type="submission" date="2019-08" db="EMBL/GenBank/DDBJ databases">
        <authorList>
            <person name="Kucharzyk K."/>
            <person name="Murdoch R.W."/>
            <person name="Higgins S."/>
            <person name="Loffler F."/>
        </authorList>
    </citation>
    <scope>NUCLEOTIDE SEQUENCE</scope>
</reference>
<dbReference type="CDD" id="cd10451">
    <property type="entry name" value="GIY-YIG_LuxR_like"/>
    <property type="match status" value="1"/>
</dbReference>
<evidence type="ECO:0008006" key="2">
    <source>
        <dbReference type="Google" id="ProtNLM"/>
    </source>
</evidence>